<comment type="caution">
    <text evidence="7">The sequence shown here is derived from an EMBL/GenBank/DDBJ whole genome shotgun (WGS) entry which is preliminary data.</text>
</comment>
<organism evidence="7 8">
    <name type="scientific">Acidiferrimicrobium australe</name>
    <dbReference type="NCBI Taxonomy" id="2664430"/>
    <lineage>
        <taxon>Bacteria</taxon>
        <taxon>Bacillati</taxon>
        <taxon>Actinomycetota</taxon>
        <taxon>Acidimicrobiia</taxon>
        <taxon>Acidimicrobiales</taxon>
        <taxon>Acidimicrobiaceae</taxon>
        <taxon>Acidiferrimicrobium</taxon>
    </lineage>
</organism>
<evidence type="ECO:0000259" key="6">
    <source>
        <dbReference type="Pfam" id="PF08704"/>
    </source>
</evidence>
<dbReference type="PANTHER" id="PTHR12133">
    <property type="entry name" value="TRNA (ADENINE(58)-N(1))-METHYLTRANSFERASE"/>
    <property type="match status" value="1"/>
</dbReference>
<dbReference type="Pfam" id="PF14801">
    <property type="entry name" value="TrmI-like_N"/>
    <property type="match status" value="1"/>
</dbReference>
<keyword evidence="4" id="KW-0819">tRNA processing</keyword>
<reference evidence="7 8" key="1">
    <citation type="submission" date="2019-11" db="EMBL/GenBank/DDBJ databases">
        <title>Acidiferrimicrobium australis gen. nov., sp. nov., an acidophilic and obligately heterotrophic, member of the Actinobacteria that catalyses dissimilatory oxido- reduction of iron isolated from metal-rich acidic water in Chile.</title>
        <authorList>
            <person name="Gonzalez D."/>
            <person name="Huber K."/>
            <person name="Hedrich S."/>
            <person name="Rojas-Villalobos C."/>
            <person name="Quatrini R."/>
            <person name="Dinamarca M.A."/>
            <person name="Schwarz A."/>
            <person name="Canales C."/>
            <person name="Nancucheo I."/>
        </authorList>
    </citation>
    <scope>NUCLEOTIDE SEQUENCE [LARGE SCALE GENOMIC DNA]</scope>
    <source>
        <strain evidence="7 8">USS-CCA1</strain>
    </source>
</reference>
<keyword evidence="2" id="KW-0808">Transferase</keyword>
<feature type="domain" description="tRNA (adenine(58)-N(1))-methyltransferase catalytic subunit TRM61 C-terminal" evidence="6">
    <location>
        <begin position="81"/>
        <end position="251"/>
    </location>
</feature>
<dbReference type="CDD" id="cd02440">
    <property type="entry name" value="AdoMet_MTases"/>
    <property type="match status" value="1"/>
</dbReference>
<evidence type="ECO:0000313" key="8">
    <source>
        <dbReference type="Proteomes" id="UP000437736"/>
    </source>
</evidence>
<evidence type="ECO:0000256" key="4">
    <source>
        <dbReference type="ARBA" id="ARBA00022694"/>
    </source>
</evidence>
<feature type="compositionally biased region" description="Low complexity" evidence="5">
    <location>
        <begin position="1"/>
        <end position="16"/>
    </location>
</feature>
<dbReference type="Pfam" id="PF08704">
    <property type="entry name" value="GCD14"/>
    <property type="match status" value="1"/>
</dbReference>
<name>A0ABW9QV27_9ACTN</name>
<dbReference type="Gene3D" id="3.40.50.150">
    <property type="entry name" value="Vaccinia Virus protein VP39"/>
    <property type="match status" value="1"/>
</dbReference>
<dbReference type="Gene3D" id="3.10.330.20">
    <property type="match status" value="1"/>
</dbReference>
<evidence type="ECO:0000256" key="2">
    <source>
        <dbReference type="ARBA" id="ARBA00022679"/>
    </source>
</evidence>
<dbReference type="PANTHER" id="PTHR12133:SF1">
    <property type="entry name" value="TRNA (ADENINE(58)-N(1))-METHYLTRANSFERASE, MITOCHONDRIAL"/>
    <property type="match status" value="1"/>
</dbReference>
<dbReference type="GO" id="GO:0008168">
    <property type="term" value="F:methyltransferase activity"/>
    <property type="evidence" value="ECO:0007669"/>
    <property type="project" value="UniProtKB-KW"/>
</dbReference>
<dbReference type="GO" id="GO:0032259">
    <property type="term" value="P:methylation"/>
    <property type="evidence" value="ECO:0007669"/>
    <property type="project" value="UniProtKB-KW"/>
</dbReference>
<evidence type="ECO:0000256" key="5">
    <source>
        <dbReference type="SAM" id="MobiDB-lite"/>
    </source>
</evidence>
<evidence type="ECO:0000256" key="3">
    <source>
        <dbReference type="ARBA" id="ARBA00022691"/>
    </source>
</evidence>
<proteinExistence type="predicted"/>
<keyword evidence="3" id="KW-0949">S-adenosyl-L-methionine</keyword>
<dbReference type="PIRSF" id="PIRSF017269">
    <property type="entry name" value="GCD14"/>
    <property type="match status" value="1"/>
</dbReference>
<sequence>MTGADTETATGAETATGGRGVLRPGERVLLFDAKGRRYLVTLAPGAEFHTHAGPVPHDEILGGEEGRVVRSARGARYTVVRPTLSDVVLKMPRGAQVIYPKDLGPLLILADVFPGSRVLESGLGSGALSMALLRAGADITGYEIREDFAARARANVAGFLGEEALERYHVSVRDVYEGIDTSGLDRIVLDLPEPWRVVGHAERALRPGGILVAYLPTILQVAALRERLARSAFGLAETVEVLQRGWHVEGQSVR</sequence>
<evidence type="ECO:0000313" key="7">
    <source>
        <dbReference type="EMBL" id="MST33543.1"/>
    </source>
</evidence>
<dbReference type="InterPro" id="IPR014816">
    <property type="entry name" value="tRNA_MeTrfase_Gcd14"/>
</dbReference>
<feature type="region of interest" description="Disordered" evidence="5">
    <location>
        <begin position="1"/>
        <end position="20"/>
    </location>
</feature>
<keyword evidence="8" id="KW-1185">Reference proteome</keyword>
<evidence type="ECO:0000256" key="1">
    <source>
        <dbReference type="ARBA" id="ARBA00022603"/>
    </source>
</evidence>
<dbReference type="InterPro" id="IPR049470">
    <property type="entry name" value="TRM61_C"/>
</dbReference>
<keyword evidence="1 7" id="KW-0489">Methyltransferase</keyword>
<accession>A0ABW9QV27</accession>
<dbReference type="Proteomes" id="UP000437736">
    <property type="component" value="Unassembled WGS sequence"/>
</dbReference>
<gene>
    <name evidence="7" type="ORF">GHK86_12535</name>
</gene>
<dbReference type="PROSITE" id="PS51620">
    <property type="entry name" value="SAM_TRM61"/>
    <property type="match status" value="1"/>
</dbReference>
<protein>
    <submittedName>
        <fullName evidence="7">Methyltransferase domain-containing protein</fullName>
    </submittedName>
</protein>
<dbReference type="InterPro" id="IPR029063">
    <property type="entry name" value="SAM-dependent_MTases_sf"/>
</dbReference>
<feature type="non-terminal residue" evidence="7">
    <location>
        <position position="254"/>
    </location>
</feature>
<dbReference type="SUPFAM" id="SSF53335">
    <property type="entry name" value="S-adenosyl-L-methionine-dependent methyltransferases"/>
    <property type="match status" value="1"/>
</dbReference>
<dbReference type="EMBL" id="WJHE01000634">
    <property type="protein sequence ID" value="MST33543.1"/>
    <property type="molecule type" value="Genomic_DNA"/>
</dbReference>